<comment type="caution">
    <text evidence="3">The sequence shown here is derived from an EMBL/GenBank/DDBJ whole genome shotgun (WGS) entry which is preliminary data.</text>
</comment>
<dbReference type="EMBL" id="VWNE01000026">
    <property type="protein sequence ID" value="KAA8480059.1"/>
    <property type="molecule type" value="Genomic_DNA"/>
</dbReference>
<dbReference type="InterPro" id="IPR057055">
    <property type="entry name" value="wHTH-PRTase_assoc"/>
</dbReference>
<keyword evidence="4" id="KW-1185">Reference proteome</keyword>
<protein>
    <submittedName>
        <fullName evidence="3">Uncharacterized protein</fullName>
    </submittedName>
</protein>
<gene>
    <name evidence="3" type="ORF">F1649_15655</name>
</gene>
<organism evidence="3 4">
    <name type="scientific">Arcticibacter tournemirensis</name>
    <dbReference type="NCBI Taxonomy" id="699437"/>
    <lineage>
        <taxon>Bacteria</taxon>
        <taxon>Pseudomonadati</taxon>
        <taxon>Bacteroidota</taxon>
        <taxon>Sphingobacteriia</taxon>
        <taxon>Sphingobacteriales</taxon>
        <taxon>Sphingobacteriaceae</taxon>
        <taxon>Arcticibacter</taxon>
    </lineage>
</organism>
<accession>A0A5M9H197</accession>
<feature type="domain" description="PRTase associated wHTH" evidence="2">
    <location>
        <begin position="334"/>
        <end position="422"/>
    </location>
</feature>
<reference evidence="3 4" key="1">
    <citation type="submission" date="2019-09" db="EMBL/GenBank/DDBJ databases">
        <title>Pararcticibacter amylolyticus gen. nov., sp. nov., isolated from a rottenly hemp rope, and reclassification of Pedobacter tournemirensis as Pararcticibacter tournemirensis comb. nov.</title>
        <authorList>
            <person name="Cai Y."/>
        </authorList>
    </citation>
    <scope>NUCLEOTIDE SEQUENCE [LARGE SCALE GENOMIC DNA]</scope>
    <source>
        <strain evidence="3 4">TF5-37.2-LB10</strain>
    </source>
</reference>
<dbReference type="AlphaFoldDB" id="A0A5M9H197"/>
<dbReference type="OrthoDB" id="2084254at2"/>
<evidence type="ECO:0000313" key="3">
    <source>
        <dbReference type="EMBL" id="KAA8480059.1"/>
    </source>
</evidence>
<dbReference type="InterPro" id="IPR056920">
    <property type="entry name" value="PRTase-CE"/>
</dbReference>
<sequence>MEFKINIDEVELEIISKRLKNLVSPVTILKWLSNFEEDEVYLAVRLIRNLKMYTSFEIEEAYHAGLTAVLKKLMEGSKLAVHPIGKFGKSGSMMAYLLRKTQAYTVNQANIQLASSVESLKSLPQEFDTLLLLDDFLGTGKSVETYYNSEILPIKQQFKQIFFLGVAAMEDAVRTVGPLFDYIFIEKSQIYRKAFSSFSSYFGYRKHGPYKKLSYRYGMKLTRPEILQGGGLKYHHALGFENSQSLVTFFYGSPNNTLPIFWQQDKKLPFHPLVPRLSPHKISQAREFRKQLSYELSLLQEFGTDMLKTTFATARVIKGKKIFSSVSHIDFSIYAILKLKRDGFNEFSICQRLGITGDDYLAYMNKGKSQGIFDRHHDLTLRGLSLFQQAKKCISQLKKIALDKKTDFEIKKNAYFPKSFNGRR</sequence>
<dbReference type="Pfam" id="PF24390">
    <property type="entry name" value="PRTase-CE"/>
    <property type="match status" value="1"/>
</dbReference>
<evidence type="ECO:0000259" key="2">
    <source>
        <dbReference type="Pfam" id="PF24409"/>
    </source>
</evidence>
<name>A0A5M9H197_9SPHI</name>
<evidence type="ECO:0000313" key="4">
    <source>
        <dbReference type="Proteomes" id="UP000322918"/>
    </source>
</evidence>
<dbReference type="Proteomes" id="UP000322918">
    <property type="component" value="Unassembled WGS sequence"/>
</dbReference>
<dbReference type="Pfam" id="PF24409">
    <property type="entry name" value="wHTH-PRTase_assc"/>
    <property type="match status" value="1"/>
</dbReference>
<dbReference type="RefSeq" id="WP_141814971.1">
    <property type="nucleotide sequence ID" value="NZ_VFPL01000001.1"/>
</dbReference>
<proteinExistence type="predicted"/>
<feature type="domain" description="PRTase-CE" evidence="1">
    <location>
        <begin position="30"/>
        <end position="276"/>
    </location>
</feature>
<evidence type="ECO:0000259" key="1">
    <source>
        <dbReference type="Pfam" id="PF24390"/>
    </source>
</evidence>